<feature type="compositionally biased region" description="Polar residues" evidence="1">
    <location>
        <begin position="37"/>
        <end position="54"/>
    </location>
</feature>
<evidence type="ECO:0000256" key="1">
    <source>
        <dbReference type="SAM" id="MobiDB-lite"/>
    </source>
</evidence>
<evidence type="ECO:0000313" key="2">
    <source>
        <dbReference type="EMBL" id="TQV85803.1"/>
    </source>
</evidence>
<reference evidence="2 3" key="1">
    <citation type="submission" date="2019-07" db="EMBL/GenBank/DDBJ databases">
        <title>Draft genome for Aliikangiella sp. M105.</title>
        <authorList>
            <person name="Wang G."/>
        </authorList>
    </citation>
    <scope>NUCLEOTIDE SEQUENCE [LARGE SCALE GENOMIC DNA]</scope>
    <source>
        <strain evidence="2 3">M105</strain>
    </source>
</reference>
<dbReference type="Proteomes" id="UP000315439">
    <property type="component" value="Unassembled WGS sequence"/>
</dbReference>
<feature type="region of interest" description="Disordered" evidence="1">
    <location>
        <begin position="23"/>
        <end position="94"/>
    </location>
</feature>
<sequence length="94" mass="10530">MPISINTSNPVLDTQVNNNLQRQEQQQELETPEVNAATPTEETVTNQTPAINETNAQEQVQAREQREQQQAAANEREERTTAEETVGSQIDVRA</sequence>
<protein>
    <submittedName>
        <fullName evidence="2">Uncharacterized protein</fullName>
    </submittedName>
</protein>
<dbReference type="AlphaFoldDB" id="A0A545U8R9"/>
<evidence type="ECO:0000313" key="3">
    <source>
        <dbReference type="Proteomes" id="UP000315439"/>
    </source>
</evidence>
<dbReference type="EMBL" id="VIKS01000011">
    <property type="protein sequence ID" value="TQV85803.1"/>
    <property type="molecule type" value="Genomic_DNA"/>
</dbReference>
<comment type="caution">
    <text evidence="2">The sequence shown here is derived from an EMBL/GenBank/DDBJ whole genome shotgun (WGS) entry which is preliminary data.</text>
</comment>
<name>A0A545U8R9_9GAMM</name>
<accession>A0A545U8R9</accession>
<dbReference type="RefSeq" id="WP_142932722.1">
    <property type="nucleotide sequence ID" value="NZ_ML660167.1"/>
</dbReference>
<proteinExistence type="predicted"/>
<organism evidence="2 3">
    <name type="scientific">Aliikangiella coralliicola</name>
    <dbReference type="NCBI Taxonomy" id="2592383"/>
    <lineage>
        <taxon>Bacteria</taxon>
        <taxon>Pseudomonadati</taxon>
        <taxon>Pseudomonadota</taxon>
        <taxon>Gammaproteobacteria</taxon>
        <taxon>Oceanospirillales</taxon>
        <taxon>Pleioneaceae</taxon>
        <taxon>Aliikangiella</taxon>
    </lineage>
</organism>
<gene>
    <name evidence="2" type="ORF">FLL46_17920</name>
</gene>
<keyword evidence="3" id="KW-1185">Reference proteome</keyword>